<dbReference type="RefSeq" id="WP_238301663.1">
    <property type="nucleotide sequence ID" value="NZ_BPQM01000025.1"/>
</dbReference>
<evidence type="ECO:0000313" key="3">
    <source>
        <dbReference type="EMBL" id="GJD77934.1"/>
    </source>
</evidence>
<feature type="region of interest" description="Disordered" evidence="1">
    <location>
        <begin position="1"/>
        <end position="36"/>
    </location>
</feature>
<sequence>MSPLLTPMTTHPDALTTGSAPGAGTGPVAGRAAELGSPLPRAKRHRVLLQGRIVAGAQLQPCVIRDLSRSGAKIRVAPRIALPDRFDLVIASDELRTVRACLRWRRGEFAGLVFEGV</sequence>
<reference evidence="3" key="1">
    <citation type="journal article" date="2016" name="Front. Microbiol.">
        <title>Genome Sequence of the Piezophilic, Mesophilic Sulfate-Reducing Bacterium Desulfovibrio indicus J2T.</title>
        <authorList>
            <person name="Cao J."/>
            <person name="Maignien L."/>
            <person name="Shao Z."/>
            <person name="Alain K."/>
            <person name="Jebbar M."/>
        </authorList>
    </citation>
    <scope>NUCLEOTIDE SEQUENCE</scope>
    <source>
        <strain evidence="3">NBRC 103626</strain>
    </source>
</reference>
<dbReference type="Pfam" id="PF07238">
    <property type="entry name" value="PilZ"/>
    <property type="match status" value="1"/>
</dbReference>
<accession>A0AA37HLX6</accession>
<evidence type="ECO:0000259" key="2">
    <source>
        <dbReference type="Pfam" id="PF07238"/>
    </source>
</evidence>
<comment type="caution">
    <text evidence="3">The sequence shown here is derived from an EMBL/GenBank/DDBJ whole genome shotgun (WGS) entry which is preliminary data.</text>
</comment>
<dbReference type="EMBL" id="BPQM01000025">
    <property type="protein sequence ID" value="GJD77934.1"/>
    <property type="molecule type" value="Genomic_DNA"/>
</dbReference>
<gene>
    <name evidence="3" type="ORF">NBEOAGPD_1146</name>
</gene>
<dbReference type="SUPFAM" id="SSF141371">
    <property type="entry name" value="PilZ domain-like"/>
    <property type="match status" value="1"/>
</dbReference>
<organism evidence="3 4">
    <name type="scientific">Methylobacterium gregans</name>
    <dbReference type="NCBI Taxonomy" id="374424"/>
    <lineage>
        <taxon>Bacteria</taxon>
        <taxon>Pseudomonadati</taxon>
        <taxon>Pseudomonadota</taxon>
        <taxon>Alphaproteobacteria</taxon>
        <taxon>Hyphomicrobiales</taxon>
        <taxon>Methylobacteriaceae</taxon>
        <taxon>Methylobacterium</taxon>
    </lineage>
</organism>
<dbReference type="InterPro" id="IPR009875">
    <property type="entry name" value="PilZ_domain"/>
</dbReference>
<name>A0AA37HLX6_9HYPH</name>
<dbReference type="GO" id="GO:0035438">
    <property type="term" value="F:cyclic-di-GMP binding"/>
    <property type="evidence" value="ECO:0007669"/>
    <property type="project" value="InterPro"/>
</dbReference>
<protein>
    <recommendedName>
        <fullName evidence="2">PilZ domain-containing protein</fullName>
    </recommendedName>
</protein>
<evidence type="ECO:0000313" key="4">
    <source>
        <dbReference type="Proteomes" id="UP001055108"/>
    </source>
</evidence>
<dbReference type="AlphaFoldDB" id="A0AA37HLX6"/>
<evidence type="ECO:0000256" key="1">
    <source>
        <dbReference type="SAM" id="MobiDB-lite"/>
    </source>
</evidence>
<keyword evidence="4" id="KW-1185">Reference proteome</keyword>
<proteinExistence type="predicted"/>
<reference evidence="3" key="2">
    <citation type="submission" date="2021-08" db="EMBL/GenBank/DDBJ databases">
        <authorList>
            <person name="Tani A."/>
            <person name="Ola A."/>
            <person name="Ogura Y."/>
            <person name="Katsura K."/>
            <person name="Hayashi T."/>
        </authorList>
    </citation>
    <scope>NUCLEOTIDE SEQUENCE</scope>
    <source>
        <strain evidence="3">NBRC 103626</strain>
    </source>
</reference>
<dbReference type="Proteomes" id="UP001055108">
    <property type="component" value="Unassembled WGS sequence"/>
</dbReference>
<feature type="domain" description="PilZ" evidence="2">
    <location>
        <begin position="41"/>
        <end position="114"/>
    </location>
</feature>